<dbReference type="Proteomes" id="UP000257109">
    <property type="component" value="Unassembled WGS sequence"/>
</dbReference>
<sequence>MLALKLPPSITEFVNQFERFAGGIWEHLIGTFLNGLKEEMDVEVKLYDTKSLSEMMSKAQKIDVAKVGPYQGSKGGSTFRCYLGNKIVTTEPTIHSQRRKQPKLAKRTKLQKADTSRNARELQKGECLRCEERYNPSHVCKSRMEEPGALSSLSSILNLTNRRSLKDVSGLWSYTYNFISIELVEKLKLPITKIPYFVKVGDQHKIKCSKGELVGARCTDSTKQFLFGLGGVDVVLGLEWLAGLGEIRANFDDLTLQVNIGGEKKLIRDKPKLIKSAMSLNSVKEALKDQAQEFLLGCYMVEQPELDHKVPTVSSGGVT</sequence>
<organism evidence="2 3">
    <name type="scientific">Mucuna pruriens</name>
    <name type="common">Velvet bean</name>
    <name type="synonym">Dolichos pruriens</name>
    <dbReference type="NCBI Taxonomy" id="157652"/>
    <lineage>
        <taxon>Eukaryota</taxon>
        <taxon>Viridiplantae</taxon>
        <taxon>Streptophyta</taxon>
        <taxon>Embryophyta</taxon>
        <taxon>Tracheophyta</taxon>
        <taxon>Spermatophyta</taxon>
        <taxon>Magnoliopsida</taxon>
        <taxon>eudicotyledons</taxon>
        <taxon>Gunneridae</taxon>
        <taxon>Pentapetalae</taxon>
        <taxon>rosids</taxon>
        <taxon>fabids</taxon>
        <taxon>Fabales</taxon>
        <taxon>Fabaceae</taxon>
        <taxon>Papilionoideae</taxon>
        <taxon>50 kb inversion clade</taxon>
        <taxon>NPAAA clade</taxon>
        <taxon>indigoferoid/millettioid clade</taxon>
        <taxon>Phaseoleae</taxon>
        <taxon>Mucuna</taxon>
    </lineage>
</organism>
<reference evidence="2" key="1">
    <citation type="submission" date="2018-05" db="EMBL/GenBank/DDBJ databases">
        <title>Draft genome of Mucuna pruriens seed.</title>
        <authorList>
            <person name="Nnadi N.E."/>
            <person name="Vos R."/>
            <person name="Hasami M.H."/>
            <person name="Devisetty U.K."/>
            <person name="Aguiy J.C."/>
        </authorList>
    </citation>
    <scope>NUCLEOTIDE SEQUENCE [LARGE SCALE GENOMIC DNA]</scope>
    <source>
        <strain evidence="2">JCA_2017</strain>
    </source>
</reference>
<feature type="region of interest" description="Disordered" evidence="1">
    <location>
        <begin position="93"/>
        <end position="116"/>
    </location>
</feature>
<dbReference type="AlphaFoldDB" id="A0A371GH01"/>
<protein>
    <recommendedName>
        <fullName evidence="4">Retrotransposon gag domain-containing protein</fullName>
    </recommendedName>
</protein>
<comment type="caution">
    <text evidence="2">The sequence shown here is derived from an EMBL/GenBank/DDBJ whole genome shotgun (WGS) entry which is preliminary data.</text>
</comment>
<evidence type="ECO:0000256" key="1">
    <source>
        <dbReference type="SAM" id="MobiDB-lite"/>
    </source>
</evidence>
<dbReference type="CDD" id="cd00303">
    <property type="entry name" value="retropepsin_like"/>
    <property type="match status" value="1"/>
</dbReference>
<feature type="compositionally biased region" description="Basic residues" evidence="1">
    <location>
        <begin position="96"/>
        <end position="110"/>
    </location>
</feature>
<dbReference type="EMBL" id="QJKJ01005560">
    <property type="protein sequence ID" value="RDX89832.1"/>
    <property type="molecule type" value="Genomic_DNA"/>
</dbReference>
<accession>A0A371GH01</accession>
<evidence type="ECO:0000313" key="2">
    <source>
        <dbReference type="EMBL" id="RDX89832.1"/>
    </source>
</evidence>
<name>A0A371GH01_MUCPR</name>
<gene>
    <name evidence="2" type="ORF">CR513_28390</name>
</gene>
<evidence type="ECO:0000313" key="3">
    <source>
        <dbReference type="Proteomes" id="UP000257109"/>
    </source>
</evidence>
<feature type="non-terminal residue" evidence="2">
    <location>
        <position position="1"/>
    </location>
</feature>
<proteinExistence type="predicted"/>
<evidence type="ECO:0008006" key="4">
    <source>
        <dbReference type="Google" id="ProtNLM"/>
    </source>
</evidence>
<keyword evidence="3" id="KW-1185">Reference proteome</keyword>